<evidence type="ECO:0000259" key="3">
    <source>
        <dbReference type="SMART" id="SM00148"/>
    </source>
</evidence>
<proteinExistence type="predicted"/>
<dbReference type="SMART" id="SM00148">
    <property type="entry name" value="PLCXc"/>
    <property type="match status" value="1"/>
</dbReference>
<evidence type="ECO:0000256" key="1">
    <source>
        <dbReference type="SAM" id="MobiDB-lite"/>
    </source>
</evidence>
<keyword evidence="5" id="KW-1185">Reference proteome</keyword>
<reference evidence="4" key="1">
    <citation type="submission" date="2018-03" db="EMBL/GenBank/DDBJ databases">
        <authorList>
            <person name="Guldener U."/>
        </authorList>
    </citation>
    <scope>NUCLEOTIDE SEQUENCE</scope>
</reference>
<dbReference type="InterPro" id="IPR017946">
    <property type="entry name" value="PLC-like_Pdiesterase_TIM-brl"/>
</dbReference>
<dbReference type="GO" id="GO:0006629">
    <property type="term" value="P:lipid metabolic process"/>
    <property type="evidence" value="ECO:0007669"/>
    <property type="project" value="InterPro"/>
</dbReference>
<name>A0AAE8SYF5_9PEZI</name>
<feature type="domain" description="Phosphatidylinositol-specific phospholipase C X" evidence="3">
    <location>
        <begin position="71"/>
        <end position="236"/>
    </location>
</feature>
<gene>
    <name evidence="4" type="ORF">DNG_08522</name>
</gene>
<evidence type="ECO:0000313" key="4">
    <source>
        <dbReference type="EMBL" id="SPO05835.1"/>
    </source>
</evidence>
<organism evidence="4 5">
    <name type="scientific">Cephalotrichum gorgonifer</name>
    <dbReference type="NCBI Taxonomy" id="2041049"/>
    <lineage>
        <taxon>Eukaryota</taxon>
        <taxon>Fungi</taxon>
        <taxon>Dikarya</taxon>
        <taxon>Ascomycota</taxon>
        <taxon>Pezizomycotina</taxon>
        <taxon>Sordariomycetes</taxon>
        <taxon>Hypocreomycetidae</taxon>
        <taxon>Microascales</taxon>
        <taxon>Microascaceae</taxon>
        <taxon>Cephalotrichum</taxon>
    </lineage>
</organism>
<accession>A0AAE8SYF5</accession>
<dbReference type="CDD" id="cd08586">
    <property type="entry name" value="PI-PLCc_BcPLC_like"/>
    <property type="match status" value="1"/>
</dbReference>
<dbReference type="Proteomes" id="UP001187682">
    <property type="component" value="Unassembled WGS sequence"/>
</dbReference>
<feature type="signal peptide" evidence="2">
    <location>
        <begin position="1"/>
        <end position="42"/>
    </location>
</feature>
<dbReference type="InterPro" id="IPR000909">
    <property type="entry name" value="PLipase_C_PInositol-sp_X_dom"/>
</dbReference>
<dbReference type="Pfam" id="PF00388">
    <property type="entry name" value="PI-PLC-X"/>
    <property type="match status" value="1"/>
</dbReference>
<dbReference type="PANTHER" id="PTHR13593">
    <property type="match status" value="1"/>
</dbReference>
<feature type="region of interest" description="Disordered" evidence="1">
    <location>
        <begin position="191"/>
        <end position="214"/>
    </location>
</feature>
<evidence type="ECO:0000313" key="5">
    <source>
        <dbReference type="Proteomes" id="UP001187682"/>
    </source>
</evidence>
<protein>
    <submittedName>
        <fullName evidence="4">Related to 1-phosphatidylinositol phosphodiesterase</fullName>
    </submittedName>
</protein>
<keyword evidence="2" id="KW-0732">Signal</keyword>
<dbReference type="PANTHER" id="PTHR13593:SF113">
    <property type="entry name" value="SI:DKEY-266F7.9"/>
    <property type="match status" value="1"/>
</dbReference>
<dbReference type="GO" id="GO:0008081">
    <property type="term" value="F:phosphoric diester hydrolase activity"/>
    <property type="evidence" value="ECO:0007669"/>
    <property type="project" value="InterPro"/>
</dbReference>
<sequence length="361" mass="39847">MKLLPPPSSRRRSMTSVAFVSCITLLAMLLLLALFSLGACSGSHCYKGYDSEYSFDVDAAHNPSWMSTIPDNVNLSSLSIPGTHDTMTYGMPDNIWLQCQNHNLSTQLRAGLRYFDIRGRLVNDTIGIYHSIGYTGYTFTDVVRDMFGFLEENPSEAIIMRLKEEGKPVGDVARDRNRTFEEVFNDFRHTNPETSPGFEKHLFQPETPSDSSSLPAQSNFLPTLGAMRGKILLLQNFSSEEGPYGLSWDSPLMELEDLWVIPSAGHLGEKWDAIEGALDLARESPDDNSALYVAHLSAAVGVLPIEAAAGPRTRKEIRGMNDRTGEWVEEGPGGRTGVVIIDFPGSKLVNAVIRRNDGLKS</sequence>
<dbReference type="EMBL" id="ONZQ02000014">
    <property type="protein sequence ID" value="SPO05835.1"/>
    <property type="molecule type" value="Genomic_DNA"/>
</dbReference>
<dbReference type="PROSITE" id="PS50007">
    <property type="entry name" value="PIPLC_X_DOMAIN"/>
    <property type="match status" value="1"/>
</dbReference>
<feature type="chain" id="PRO_5042148898" evidence="2">
    <location>
        <begin position="43"/>
        <end position="361"/>
    </location>
</feature>
<dbReference type="Gene3D" id="3.20.20.190">
    <property type="entry name" value="Phosphatidylinositol (PI) phosphodiesterase"/>
    <property type="match status" value="1"/>
</dbReference>
<comment type="caution">
    <text evidence="4">The sequence shown here is derived from an EMBL/GenBank/DDBJ whole genome shotgun (WGS) entry which is preliminary data.</text>
</comment>
<dbReference type="InterPro" id="IPR051057">
    <property type="entry name" value="PI-PLC_domain"/>
</dbReference>
<dbReference type="SUPFAM" id="SSF51695">
    <property type="entry name" value="PLC-like phosphodiesterases"/>
    <property type="match status" value="1"/>
</dbReference>
<evidence type="ECO:0000256" key="2">
    <source>
        <dbReference type="SAM" id="SignalP"/>
    </source>
</evidence>
<dbReference type="AlphaFoldDB" id="A0AAE8SYF5"/>